<reference evidence="1" key="1">
    <citation type="submission" date="2014-11" db="EMBL/GenBank/DDBJ databases">
        <authorList>
            <person name="Amaro Gonzalez C."/>
        </authorList>
    </citation>
    <scope>NUCLEOTIDE SEQUENCE</scope>
</reference>
<sequence length="26" mass="3024">MSLSFVKVKVSGQDEPQQYNWVKLRG</sequence>
<organism evidence="1">
    <name type="scientific">Anguilla anguilla</name>
    <name type="common">European freshwater eel</name>
    <name type="synonym">Muraena anguilla</name>
    <dbReference type="NCBI Taxonomy" id="7936"/>
    <lineage>
        <taxon>Eukaryota</taxon>
        <taxon>Metazoa</taxon>
        <taxon>Chordata</taxon>
        <taxon>Craniata</taxon>
        <taxon>Vertebrata</taxon>
        <taxon>Euteleostomi</taxon>
        <taxon>Actinopterygii</taxon>
        <taxon>Neopterygii</taxon>
        <taxon>Teleostei</taxon>
        <taxon>Anguilliformes</taxon>
        <taxon>Anguillidae</taxon>
        <taxon>Anguilla</taxon>
    </lineage>
</organism>
<dbReference type="EMBL" id="GBXM01083478">
    <property type="protein sequence ID" value="JAH25099.1"/>
    <property type="molecule type" value="Transcribed_RNA"/>
</dbReference>
<dbReference type="AlphaFoldDB" id="A0A0E9R7K2"/>
<protein>
    <submittedName>
        <fullName evidence="1">Uncharacterized protein</fullName>
    </submittedName>
</protein>
<name>A0A0E9R7K2_ANGAN</name>
<accession>A0A0E9R7K2</accession>
<reference evidence="1" key="2">
    <citation type="journal article" date="2015" name="Fish Shellfish Immunol.">
        <title>Early steps in the European eel (Anguilla anguilla)-Vibrio vulnificus interaction in the gills: Role of the RtxA13 toxin.</title>
        <authorList>
            <person name="Callol A."/>
            <person name="Pajuelo D."/>
            <person name="Ebbesson L."/>
            <person name="Teles M."/>
            <person name="MacKenzie S."/>
            <person name="Amaro C."/>
        </authorList>
    </citation>
    <scope>NUCLEOTIDE SEQUENCE</scope>
</reference>
<evidence type="ECO:0000313" key="1">
    <source>
        <dbReference type="EMBL" id="JAH25099.1"/>
    </source>
</evidence>
<proteinExistence type="predicted"/>